<dbReference type="EMBL" id="AMCI01005817">
    <property type="protein sequence ID" value="EJW95405.1"/>
    <property type="molecule type" value="Genomic_DNA"/>
</dbReference>
<dbReference type="SUPFAM" id="SSF51445">
    <property type="entry name" value="(Trans)glycosidases"/>
    <property type="match status" value="1"/>
</dbReference>
<dbReference type="GO" id="GO:0004556">
    <property type="term" value="F:alpha-amylase activity"/>
    <property type="evidence" value="ECO:0007669"/>
    <property type="project" value="TreeGrafter"/>
</dbReference>
<evidence type="ECO:0000259" key="1">
    <source>
        <dbReference type="SMART" id="SM00642"/>
    </source>
</evidence>
<name>J9C6D7_9ZZZZ</name>
<accession>J9C6D7</accession>
<dbReference type="AlphaFoldDB" id="J9C6D7"/>
<dbReference type="SUPFAM" id="SSF51011">
    <property type="entry name" value="Glycosyl hydrolase domain"/>
    <property type="match status" value="1"/>
</dbReference>
<keyword evidence="2" id="KW-0326">Glycosidase</keyword>
<sequence length="580" mass="66661">MKEEKKIIIYQVFTRLFGNDNNHCVHNGDMAANGCGKMADFTLKALKKIKELGATHIWYTGIIEHATQTDYRRYNIRPDHPAVVKGKAGSPYAIKDYYDVDPDLASDVPGRMKEFENLVQRSHRSGLKVIIDFVPNHVARQYYSDAQPDGISELGGNDDNTLSFSPYNNFYYIPQAELRAQFDMKGSAAEPYQEFPAKATGNNRFDATPGINDWYETIKLNYGVDYQNGGTCHFSPIPDTWFKMLDILLFWASKKIDGFRCDMAEMVPVDFWEWAIPQVKAVYPGLIFIAEVYNPNEYRNYLMRGRFDYLYDKVGLYDTLRNVTCGYGSATEITHCWQHVDDIQQHMLNFLENHDEQRIASDFFAGNPRKGIPALIVSACMNTNPMMIYFGQEFGEAGMDNEGFSGRDGRTTIFDYWSVDTIRRWRNEGKFDGKMLTDDRKQLYAVYKKILTLCNSEKAISQGAFFDLMYANINGWRFNEHKQYAFIRKYSNELLLFVVNFDGQPVDVAVNIPSHAFNFLQIPPMESYQTVDLLTGMEEEICILPYKPTNVQVGAYNGKILKITFATELRGENEKGKIEE</sequence>
<reference evidence="2" key="1">
    <citation type="journal article" date="2012" name="PLoS ONE">
        <title>Gene sets for utilization of primary and secondary nutrition supplies in the distal gut of endangered iberian lynx.</title>
        <authorList>
            <person name="Alcaide M."/>
            <person name="Messina E."/>
            <person name="Richter M."/>
            <person name="Bargiela R."/>
            <person name="Peplies J."/>
            <person name="Huws S.A."/>
            <person name="Newbold C.J."/>
            <person name="Golyshin P.N."/>
            <person name="Simon M.A."/>
            <person name="Lopez G."/>
            <person name="Yakimov M.M."/>
            <person name="Ferrer M."/>
        </authorList>
    </citation>
    <scope>NUCLEOTIDE SEQUENCE</scope>
</reference>
<dbReference type="InterPro" id="IPR017853">
    <property type="entry name" value="GH"/>
</dbReference>
<gene>
    <name evidence="2" type="ORF">EVA_16473</name>
</gene>
<dbReference type="PANTHER" id="PTHR10357">
    <property type="entry name" value="ALPHA-AMYLASE FAMILY MEMBER"/>
    <property type="match status" value="1"/>
</dbReference>
<protein>
    <submittedName>
        <fullName evidence="2">Glycosidase</fullName>
    </submittedName>
</protein>
<evidence type="ECO:0000313" key="2">
    <source>
        <dbReference type="EMBL" id="EJW95405.1"/>
    </source>
</evidence>
<organism evidence="2">
    <name type="scientific">gut metagenome</name>
    <dbReference type="NCBI Taxonomy" id="749906"/>
    <lineage>
        <taxon>unclassified sequences</taxon>
        <taxon>metagenomes</taxon>
        <taxon>organismal metagenomes</taxon>
    </lineage>
</organism>
<keyword evidence="2" id="KW-0378">Hydrolase</keyword>
<dbReference type="Gene3D" id="3.20.20.80">
    <property type="entry name" value="Glycosidases"/>
    <property type="match status" value="2"/>
</dbReference>
<feature type="domain" description="Glycosyl hydrolase family 13 catalytic" evidence="1">
    <location>
        <begin position="11"/>
        <end position="423"/>
    </location>
</feature>
<proteinExistence type="predicted"/>
<dbReference type="GO" id="GO:0009313">
    <property type="term" value="P:oligosaccharide catabolic process"/>
    <property type="evidence" value="ECO:0007669"/>
    <property type="project" value="TreeGrafter"/>
</dbReference>
<dbReference type="InterPro" id="IPR006047">
    <property type="entry name" value="GH13_cat_dom"/>
</dbReference>
<dbReference type="Pfam" id="PF00128">
    <property type="entry name" value="Alpha-amylase"/>
    <property type="match status" value="1"/>
</dbReference>
<dbReference type="SMART" id="SM00642">
    <property type="entry name" value="Aamy"/>
    <property type="match status" value="1"/>
</dbReference>
<dbReference type="PANTHER" id="PTHR10357:SF205">
    <property type="entry name" value="O-GLYCOSYL HYDROLASE FAMILY 13"/>
    <property type="match status" value="1"/>
</dbReference>
<comment type="caution">
    <text evidence="2">The sequence shown here is derived from an EMBL/GenBank/DDBJ whole genome shotgun (WGS) entry which is preliminary data.</text>
</comment>
<dbReference type="CDD" id="cd11349">
    <property type="entry name" value="AmyAc_3"/>
    <property type="match status" value="1"/>
</dbReference>